<protein>
    <submittedName>
        <fullName evidence="1">Uncharacterized protein</fullName>
    </submittedName>
</protein>
<name>A0AA41R032_9MICO</name>
<evidence type="ECO:0000313" key="1">
    <source>
        <dbReference type="EMBL" id="MCI4659578.1"/>
    </source>
</evidence>
<reference evidence="1" key="1">
    <citation type="submission" date="2022-03" db="EMBL/GenBank/DDBJ databases">
        <title>Cryobacterium sp. nov. strain ZS14-85, isolated from Antarctic soil.</title>
        <authorList>
            <person name="Li J."/>
            <person name="Niu G."/>
        </authorList>
    </citation>
    <scope>NUCLEOTIDE SEQUENCE</scope>
    <source>
        <strain evidence="1">ZS14-85</strain>
    </source>
</reference>
<dbReference type="EMBL" id="JALGAR010000006">
    <property type="protein sequence ID" value="MCI4659578.1"/>
    <property type="molecule type" value="Genomic_DNA"/>
</dbReference>
<organism evidence="1 2">
    <name type="scientific">Cryobacterium zhongshanensis</name>
    <dbReference type="NCBI Taxonomy" id="2928153"/>
    <lineage>
        <taxon>Bacteria</taxon>
        <taxon>Bacillati</taxon>
        <taxon>Actinomycetota</taxon>
        <taxon>Actinomycetes</taxon>
        <taxon>Micrococcales</taxon>
        <taxon>Microbacteriaceae</taxon>
        <taxon>Cryobacterium</taxon>
    </lineage>
</organism>
<dbReference type="AlphaFoldDB" id="A0AA41R032"/>
<accession>A0AA41R032</accession>
<keyword evidence="2" id="KW-1185">Reference proteome</keyword>
<dbReference type="RefSeq" id="WP_243013069.1">
    <property type="nucleotide sequence ID" value="NZ_JALGAR010000006.1"/>
</dbReference>
<dbReference type="Proteomes" id="UP001165341">
    <property type="component" value="Unassembled WGS sequence"/>
</dbReference>
<gene>
    <name evidence="1" type="ORF">MQH31_17380</name>
</gene>
<proteinExistence type="predicted"/>
<sequence length="89" mass="10095">MRLKRNDVFVKNCDQASYAVVIEENRSNGEVRWTRHPVPVNATAGWSCSVDRFLKDYSRIDSDTALARSVVQGASKLVAKLPRPSRWDC</sequence>
<comment type="caution">
    <text evidence="1">The sequence shown here is derived from an EMBL/GenBank/DDBJ whole genome shotgun (WGS) entry which is preliminary data.</text>
</comment>
<evidence type="ECO:0000313" key="2">
    <source>
        <dbReference type="Proteomes" id="UP001165341"/>
    </source>
</evidence>